<dbReference type="InterPro" id="IPR046335">
    <property type="entry name" value="LacI/GalR-like_sensor"/>
</dbReference>
<gene>
    <name evidence="5" type="primary">gntR_1</name>
    <name evidence="5" type="ORF">DSM110277_00169</name>
</gene>
<evidence type="ECO:0000313" key="5">
    <source>
        <dbReference type="EMBL" id="UOA21789.1"/>
    </source>
</evidence>
<keyword evidence="2" id="KW-0238">DNA-binding</keyword>
<evidence type="ECO:0000259" key="4">
    <source>
        <dbReference type="PROSITE" id="PS50932"/>
    </source>
</evidence>
<dbReference type="EMBL" id="CP084959">
    <property type="protein sequence ID" value="UOA21789.1"/>
    <property type="molecule type" value="Genomic_DNA"/>
</dbReference>
<dbReference type="Gene3D" id="1.10.260.40">
    <property type="entry name" value="lambda repressor-like DNA-binding domains"/>
    <property type="match status" value="1"/>
</dbReference>
<dbReference type="CDD" id="cd01575">
    <property type="entry name" value="PBP1_GntR"/>
    <property type="match status" value="1"/>
</dbReference>
<keyword evidence="3" id="KW-0804">Transcription</keyword>
<evidence type="ECO:0000313" key="6">
    <source>
        <dbReference type="Proteomes" id="UP000830781"/>
    </source>
</evidence>
<dbReference type="InterPro" id="IPR010982">
    <property type="entry name" value="Lambda_DNA-bd_dom_sf"/>
</dbReference>
<dbReference type="Pfam" id="PF13377">
    <property type="entry name" value="Peripla_BP_3"/>
    <property type="match status" value="1"/>
</dbReference>
<dbReference type="AlphaFoldDB" id="A0AAX3A828"/>
<name>A0AAX3A828_9RHOB</name>
<accession>A0AAX3A828</accession>
<dbReference type="SMART" id="SM00354">
    <property type="entry name" value="HTH_LACI"/>
    <property type="match status" value="1"/>
</dbReference>
<dbReference type="SUPFAM" id="SSF53822">
    <property type="entry name" value="Periplasmic binding protein-like I"/>
    <property type="match status" value="1"/>
</dbReference>
<dbReference type="PROSITE" id="PS50932">
    <property type="entry name" value="HTH_LACI_2"/>
    <property type="match status" value="1"/>
</dbReference>
<dbReference type="GO" id="GO:0003700">
    <property type="term" value="F:DNA-binding transcription factor activity"/>
    <property type="evidence" value="ECO:0007669"/>
    <property type="project" value="TreeGrafter"/>
</dbReference>
<dbReference type="GO" id="GO:0000976">
    <property type="term" value="F:transcription cis-regulatory region binding"/>
    <property type="evidence" value="ECO:0007669"/>
    <property type="project" value="TreeGrafter"/>
</dbReference>
<dbReference type="Proteomes" id="UP000830781">
    <property type="component" value="Chromosome"/>
</dbReference>
<proteinExistence type="predicted"/>
<sequence length="345" mass="37067">MEKNIKYKRVTLNEVAAEAGVSAITVSRTIRAPDMVSAGVRKKVQAAIELLGYVPDQAASALASERTNVVGLLVPSLTNAVFSDVLRGVYDVIDGSGLSVQIGNFRYSPSKEENLLRTFLRQRPAGLIVAGIDQTDAARTLLKSAPCPVVQIMDVSDSPIDLLIGFSHYDGAVEGTRHLIDAGYKKPGFLGARMDPRSQARLAGFTAEAQARGVYDPIRVITTTHPSSVGMGGQLLSDLLAQAPDTDAVFCNNDDLAAGALFEAERRRINVPNDLGICGFNDLEMSRHLNPGITSVATPRYEVGAGAMTLLRDAIADRADIQTPHIRLGVELIKRGSTRRGYPRE</sequence>
<dbReference type="InterPro" id="IPR000843">
    <property type="entry name" value="HTH_LacI"/>
</dbReference>
<evidence type="ECO:0000256" key="3">
    <source>
        <dbReference type="ARBA" id="ARBA00023163"/>
    </source>
</evidence>
<keyword evidence="1" id="KW-0805">Transcription regulation</keyword>
<organism evidence="5 6">
    <name type="scientific">Sulfitobacter pontiacus</name>
    <dbReference type="NCBI Taxonomy" id="60137"/>
    <lineage>
        <taxon>Bacteria</taxon>
        <taxon>Pseudomonadati</taxon>
        <taxon>Pseudomonadota</taxon>
        <taxon>Alphaproteobacteria</taxon>
        <taxon>Rhodobacterales</taxon>
        <taxon>Roseobacteraceae</taxon>
        <taxon>Sulfitobacter</taxon>
    </lineage>
</organism>
<feature type="domain" description="HTH lacI-type" evidence="4">
    <location>
        <begin position="10"/>
        <end position="64"/>
    </location>
</feature>
<dbReference type="PANTHER" id="PTHR30146">
    <property type="entry name" value="LACI-RELATED TRANSCRIPTIONAL REPRESSOR"/>
    <property type="match status" value="1"/>
</dbReference>
<dbReference type="Pfam" id="PF00356">
    <property type="entry name" value="LacI"/>
    <property type="match status" value="1"/>
</dbReference>
<keyword evidence="6" id="KW-1185">Reference proteome</keyword>
<dbReference type="RefSeq" id="WP_243250823.1">
    <property type="nucleotide sequence ID" value="NZ_CP084959.1"/>
</dbReference>
<dbReference type="InterPro" id="IPR028082">
    <property type="entry name" value="Peripla_BP_I"/>
</dbReference>
<dbReference type="Gene3D" id="3.40.50.2300">
    <property type="match status" value="2"/>
</dbReference>
<evidence type="ECO:0000256" key="2">
    <source>
        <dbReference type="ARBA" id="ARBA00023125"/>
    </source>
</evidence>
<evidence type="ECO:0000256" key="1">
    <source>
        <dbReference type="ARBA" id="ARBA00023015"/>
    </source>
</evidence>
<dbReference type="SUPFAM" id="SSF47413">
    <property type="entry name" value="lambda repressor-like DNA-binding domains"/>
    <property type="match status" value="1"/>
</dbReference>
<dbReference type="PANTHER" id="PTHR30146:SF2">
    <property type="entry name" value="HTH-TYPE TRANSCRIPTIONAL REGULATOR GNTR"/>
    <property type="match status" value="1"/>
</dbReference>
<dbReference type="CDD" id="cd01392">
    <property type="entry name" value="HTH_LacI"/>
    <property type="match status" value="1"/>
</dbReference>
<reference evidence="6" key="1">
    <citation type="journal article" date="2022" name="Microorganisms">
        <title>Beyond the ABCs#Discovery of Three New Plasmid Types in Rhodobacterales (RepQ, RepY, RepW).</title>
        <authorList>
            <person name="Freese H.M."/>
            <person name="Ringel V."/>
            <person name="Overmann J."/>
            <person name="Petersen J."/>
        </authorList>
    </citation>
    <scope>NUCLEOTIDE SEQUENCE [LARGE SCALE GENOMIC DNA]</scope>
    <source>
        <strain evidence="6">DSM 110277</strain>
    </source>
</reference>
<protein>
    <submittedName>
        <fullName evidence="5">HTH-type transcriptional regulator GntR</fullName>
    </submittedName>
</protein>